<keyword evidence="2" id="KW-0963">Cytoplasm</keyword>
<comment type="similarity">
    <text evidence="9">Belongs to the TRAFAC class myosin-kinesin ATPase superfamily. Kinesin family. KIN-5/BimC subfamily.</text>
</comment>
<keyword evidence="4 10" id="KW-0547">Nucleotide-binding</keyword>
<proteinExistence type="inferred from homology"/>
<evidence type="ECO:0000256" key="8">
    <source>
        <dbReference type="ARBA" id="ARBA00023212"/>
    </source>
</evidence>
<evidence type="ECO:0000256" key="10">
    <source>
        <dbReference type="PROSITE-ProRule" id="PRU00283"/>
    </source>
</evidence>
<accession>A0AAU9KI20</accession>
<evidence type="ECO:0000256" key="1">
    <source>
        <dbReference type="ARBA" id="ARBA00004245"/>
    </source>
</evidence>
<evidence type="ECO:0000256" key="3">
    <source>
        <dbReference type="ARBA" id="ARBA00022701"/>
    </source>
</evidence>
<feature type="binding site" evidence="10">
    <location>
        <begin position="118"/>
        <end position="125"/>
    </location>
    <ligand>
        <name>ATP</name>
        <dbReference type="ChEBI" id="CHEBI:30616"/>
    </ligand>
</feature>
<sequence>MSTIRQESFNRPQSPALMSQGSDTSISVIQQPRASNIKVIGRFRPIVDYEMAYSDSLEVITFINEKTVGIGQGKDLESFTLDRIFDPNSTQQEVYELAGKPTIEDVMTGYNGTIFAYGQTGSGKTYTMMGYDIYSEESRGIIPRAASQIFEAVQMDSGEIEYTLKCSMLEIYKETIRDLLDAETKSLRIKQCPRRGIYVQGLTEVCVTSENDMLEALTLGEEMRTVASTKLNKTSSRSHLIFILQVMQKLPNDSEKKGTLNLVDLAGSEKVNNSGVTGNKLEEAKKINLSLSALGNVIHALVQNSDHIPYRDSKLTRLLQESLGGNYKTTLIVACSPSPKNQEETLNTMGFAIRAKAIKNKVKVNIKNSPDNYLKLIEQLKNELNSAKIEIQFLRGEKETSCTDCKSQKSSRVQSPQGTRKSLTIISKPKISRKSSEEAKLLVNLEDLRAVSEDNFPILDKKNTHYSIFETDSLASSFNFIPERLTDFDGEQKENFQQVRETLERDLEKFKKKYHHFKNEYKILAEKNQELENKLASSRTKQLQSEQRANEYYENYHKTLMMINKDSTENAVLKRENEGLSVQTKRLISSLQDLDKRFKEFVDNVSNPKETTCLEFDDRSEMVSRLDVPVITEHDEVEGDKSETYDLGISKISIPIDPNGLYQASPYAKGLKQVLENNSELNKDITIFQLRNQVIHSAIINANMSRTLYSLDWKMNLANHKYMIKRFMCKKQHEQIKTLESMIEFLQNSYKKVVKLYENKEPEIVLKPPTALEATSPKSKFLKTFTNKPAVPVQAQPQGHRQRSNSRSCTVKHDFTQKRLDFTSLASAYNENESHESYESQSFFIRYKNLETRFQMQEMHNFQLKNSNEQYKLVAEHNQAMLAKLEQDVFSSMREEREKWKSYLTEMKENFEKELERKQGEVVKLNQLLGEWINVYMEMQNKYNTPNKPLSYDLYNQIKENIKNTIKVQSKESYNNLIKVKMPQSPVRQSFTGSEGSPVKFVSKGDIAPI</sequence>
<dbReference type="PANTHER" id="PTHR47968:SF75">
    <property type="entry name" value="CENTROMERE-ASSOCIATED PROTEIN E"/>
    <property type="match status" value="1"/>
</dbReference>
<dbReference type="PRINTS" id="PR00380">
    <property type="entry name" value="KINESINHEAVY"/>
</dbReference>
<name>A0AAU9KI20_9CILI</name>
<feature type="coiled-coil region" evidence="11">
    <location>
        <begin position="493"/>
        <end position="548"/>
    </location>
</feature>
<dbReference type="InterPro" id="IPR027640">
    <property type="entry name" value="Kinesin-like_fam"/>
</dbReference>
<keyword evidence="7 10" id="KW-0505">Motor protein</keyword>
<dbReference type="SUPFAM" id="SSF52540">
    <property type="entry name" value="P-loop containing nucleoside triphosphate hydrolases"/>
    <property type="match status" value="1"/>
</dbReference>
<dbReference type="GO" id="GO:0003777">
    <property type="term" value="F:microtubule motor activity"/>
    <property type="evidence" value="ECO:0007669"/>
    <property type="project" value="InterPro"/>
</dbReference>
<organism evidence="14 15">
    <name type="scientific">Blepharisma stoltei</name>
    <dbReference type="NCBI Taxonomy" id="1481888"/>
    <lineage>
        <taxon>Eukaryota</taxon>
        <taxon>Sar</taxon>
        <taxon>Alveolata</taxon>
        <taxon>Ciliophora</taxon>
        <taxon>Postciliodesmatophora</taxon>
        <taxon>Heterotrichea</taxon>
        <taxon>Heterotrichida</taxon>
        <taxon>Blepharismidae</taxon>
        <taxon>Blepharisma</taxon>
    </lineage>
</organism>
<dbReference type="InterPro" id="IPR036961">
    <property type="entry name" value="Kinesin_motor_dom_sf"/>
</dbReference>
<evidence type="ECO:0000256" key="5">
    <source>
        <dbReference type="ARBA" id="ARBA00022840"/>
    </source>
</evidence>
<gene>
    <name evidence="14" type="ORF">BSTOLATCC_MIC63822</name>
</gene>
<feature type="domain" description="Kinesin motor" evidence="13">
    <location>
        <begin position="36"/>
        <end position="358"/>
    </location>
</feature>
<dbReference type="EMBL" id="CAJZBQ010000062">
    <property type="protein sequence ID" value="CAG9335345.1"/>
    <property type="molecule type" value="Genomic_DNA"/>
</dbReference>
<evidence type="ECO:0000256" key="4">
    <source>
        <dbReference type="ARBA" id="ARBA00022741"/>
    </source>
</evidence>
<dbReference type="FunFam" id="3.40.850.10:FF:000019">
    <property type="entry name" value="Kinesin-like protein KIN-5D"/>
    <property type="match status" value="1"/>
</dbReference>
<dbReference type="Proteomes" id="UP001162131">
    <property type="component" value="Unassembled WGS sequence"/>
</dbReference>
<evidence type="ECO:0000256" key="9">
    <source>
        <dbReference type="ARBA" id="ARBA00034704"/>
    </source>
</evidence>
<feature type="region of interest" description="Disordered" evidence="12">
    <location>
        <begin position="1"/>
        <end position="24"/>
    </location>
</feature>
<evidence type="ECO:0000256" key="11">
    <source>
        <dbReference type="SAM" id="Coils"/>
    </source>
</evidence>
<feature type="coiled-coil region" evidence="11">
    <location>
        <begin position="901"/>
        <end position="928"/>
    </location>
</feature>
<dbReference type="GO" id="GO:0005874">
    <property type="term" value="C:microtubule"/>
    <property type="evidence" value="ECO:0007669"/>
    <property type="project" value="UniProtKB-KW"/>
</dbReference>
<keyword evidence="6 11" id="KW-0175">Coiled coil</keyword>
<dbReference type="PANTHER" id="PTHR47968">
    <property type="entry name" value="CENTROMERE PROTEIN E"/>
    <property type="match status" value="1"/>
</dbReference>
<evidence type="ECO:0000313" key="14">
    <source>
        <dbReference type="EMBL" id="CAG9335345.1"/>
    </source>
</evidence>
<dbReference type="GO" id="GO:0005524">
    <property type="term" value="F:ATP binding"/>
    <property type="evidence" value="ECO:0007669"/>
    <property type="project" value="UniProtKB-UniRule"/>
</dbReference>
<dbReference type="GO" id="GO:0008017">
    <property type="term" value="F:microtubule binding"/>
    <property type="evidence" value="ECO:0007669"/>
    <property type="project" value="InterPro"/>
</dbReference>
<reference evidence="14" key="1">
    <citation type="submission" date="2021-09" db="EMBL/GenBank/DDBJ databases">
        <authorList>
            <consortium name="AG Swart"/>
            <person name="Singh M."/>
            <person name="Singh A."/>
            <person name="Seah K."/>
            <person name="Emmerich C."/>
        </authorList>
    </citation>
    <scope>NUCLEOTIDE SEQUENCE</scope>
    <source>
        <strain evidence="14">ATCC30299</strain>
    </source>
</reference>
<keyword evidence="8" id="KW-0206">Cytoskeleton</keyword>
<evidence type="ECO:0000256" key="12">
    <source>
        <dbReference type="SAM" id="MobiDB-lite"/>
    </source>
</evidence>
<dbReference type="AlphaFoldDB" id="A0AAU9KI20"/>
<evidence type="ECO:0000256" key="6">
    <source>
        <dbReference type="ARBA" id="ARBA00023054"/>
    </source>
</evidence>
<keyword evidence="5 10" id="KW-0067">ATP-binding</keyword>
<dbReference type="PROSITE" id="PS00411">
    <property type="entry name" value="KINESIN_MOTOR_1"/>
    <property type="match status" value="1"/>
</dbReference>
<evidence type="ECO:0000256" key="7">
    <source>
        <dbReference type="ARBA" id="ARBA00023175"/>
    </source>
</evidence>
<comment type="subcellular location">
    <subcellularLocation>
        <location evidence="1">Cytoplasm</location>
        <location evidence="1">Cytoskeleton</location>
    </subcellularLocation>
</comment>
<dbReference type="Gene3D" id="3.40.850.10">
    <property type="entry name" value="Kinesin motor domain"/>
    <property type="match status" value="1"/>
</dbReference>
<dbReference type="InterPro" id="IPR001752">
    <property type="entry name" value="Kinesin_motor_dom"/>
</dbReference>
<dbReference type="InterPro" id="IPR019821">
    <property type="entry name" value="Kinesin_motor_CS"/>
</dbReference>
<evidence type="ECO:0000313" key="15">
    <source>
        <dbReference type="Proteomes" id="UP001162131"/>
    </source>
</evidence>
<evidence type="ECO:0000256" key="2">
    <source>
        <dbReference type="ARBA" id="ARBA00022490"/>
    </source>
</evidence>
<dbReference type="Pfam" id="PF00225">
    <property type="entry name" value="Kinesin"/>
    <property type="match status" value="1"/>
</dbReference>
<dbReference type="GO" id="GO:0007018">
    <property type="term" value="P:microtubule-based movement"/>
    <property type="evidence" value="ECO:0007669"/>
    <property type="project" value="InterPro"/>
</dbReference>
<dbReference type="SMART" id="SM00129">
    <property type="entry name" value="KISc"/>
    <property type="match status" value="1"/>
</dbReference>
<dbReference type="InterPro" id="IPR027417">
    <property type="entry name" value="P-loop_NTPase"/>
</dbReference>
<protein>
    <recommendedName>
        <fullName evidence="13">Kinesin motor domain-containing protein</fullName>
    </recommendedName>
</protein>
<evidence type="ECO:0000259" key="13">
    <source>
        <dbReference type="PROSITE" id="PS50067"/>
    </source>
</evidence>
<comment type="caution">
    <text evidence="14">The sequence shown here is derived from an EMBL/GenBank/DDBJ whole genome shotgun (WGS) entry which is preliminary data.</text>
</comment>
<keyword evidence="15" id="KW-1185">Reference proteome</keyword>
<keyword evidence="3" id="KW-0493">Microtubule</keyword>
<dbReference type="GO" id="GO:0007010">
    <property type="term" value="P:cytoskeleton organization"/>
    <property type="evidence" value="ECO:0007669"/>
    <property type="project" value="UniProtKB-ARBA"/>
</dbReference>
<dbReference type="PROSITE" id="PS50067">
    <property type="entry name" value="KINESIN_MOTOR_2"/>
    <property type="match status" value="1"/>
</dbReference>